<dbReference type="AlphaFoldDB" id="A0A1J4NM99"/>
<evidence type="ECO:0000259" key="3">
    <source>
        <dbReference type="Pfam" id="PF13581"/>
    </source>
</evidence>
<dbReference type="Gene3D" id="3.30.565.10">
    <property type="entry name" value="Histidine kinase-like ATPase, C-terminal domain"/>
    <property type="match status" value="1"/>
</dbReference>
<name>A0A1J4NM99_9ACTN</name>
<feature type="domain" description="Histidine kinase/HSP90-like ATPase" evidence="3">
    <location>
        <begin position="43"/>
        <end position="148"/>
    </location>
</feature>
<dbReference type="Pfam" id="PF13581">
    <property type="entry name" value="HATPase_c_2"/>
    <property type="match status" value="1"/>
</dbReference>
<comment type="caution">
    <text evidence="4">The sequence shown here is derived from an EMBL/GenBank/DDBJ whole genome shotgun (WGS) entry which is preliminary data.</text>
</comment>
<feature type="region of interest" description="Disordered" evidence="2">
    <location>
        <begin position="1"/>
        <end position="21"/>
    </location>
</feature>
<protein>
    <recommendedName>
        <fullName evidence="3">Histidine kinase/HSP90-like ATPase domain-containing protein</fullName>
    </recommendedName>
</protein>
<evidence type="ECO:0000256" key="1">
    <source>
        <dbReference type="ARBA" id="ARBA00022527"/>
    </source>
</evidence>
<proteinExistence type="predicted"/>
<gene>
    <name evidence="4" type="ORF">WN71_034945</name>
</gene>
<dbReference type="RefSeq" id="WP_063777718.1">
    <property type="nucleotide sequence ID" value="NZ_LAVA02000108.1"/>
</dbReference>
<dbReference type="PANTHER" id="PTHR35526:SF3">
    <property type="entry name" value="ANTI-SIGMA-F FACTOR RSBW"/>
    <property type="match status" value="1"/>
</dbReference>
<dbReference type="GO" id="GO:0004674">
    <property type="term" value="F:protein serine/threonine kinase activity"/>
    <property type="evidence" value="ECO:0007669"/>
    <property type="project" value="UniProtKB-KW"/>
</dbReference>
<reference evidence="4" key="1">
    <citation type="submission" date="2016-10" db="EMBL/GenBank/DDBJ databases">
        <title>Genome sequence of Streptomyces mangrovisoli MUSC 149.</title>
        <authorList>
            <person name="Lee L.-H."/>
            <person name="Ser H.-L."/>
        </authorList>
    </citation>
    <scope>NUCLEOTIDE SEQUENCE [LARGE SCALE GENOMIC DNA]</scope>
    <source>
        <strain evidence="4">MUSC 149</strain>
    </source>
</reference>
<evidence type="ECO:0000313" key="5">
    <source>
        <dbReference type="Proteomes" id="UP000034196"/>
    </source>
</evidence>
<keyword evidence="1" id="KW-0418">Kinase</keyword>
<dbReference type="InterPro" id="IPR036890">
    <property type="entry name" value="HATPase_C_sf"/>
</dbReference>
<organism evidence="4 5">
    <name type="scientific">Streptomyces mangrovisoli</name>
    <dbReference type="NCBI Taxonomy" id="1428628"/>
    <lineage>
        <taxon>Bacteria</taxon>
        <taxon>Bacillati</taxon>
        <taxon>Actinomycetota</taxon>
        <taxon>Actinomycetes</taxon>
        <taxon>Kitasatosporales</taxon>
        <taxon>Streptomycetaceae</taxon>
        <taxon>Streptomyces</taxon>
    </lineage>
</organism>
<dbReference type="InterPro" id="IPR003594">
    <property type="entry name" value="HATPase_dom"/>
</dbReference>
<keyword evidence="1" id="KW-0808">Transferase</keyword>
<dbReference type="SUPFAM" id="SSF55874">
    <property type="entry name" value="ATPase domain of HSP90 chaperone/DNA topoisomerase II/histidine kinase"/>
    <property type="match status" value="1"/>
</dbReference>
<dbReference type="PANTHER" id="PTHR35526">
    <property type="entry name" value="ANTI-SIGMA-F FACTOR RSBW-RELATED"/>
    <property type="match status" value="1"/>
</dbReference>
<keyword evidence="1" id="KW-0723">Serine/threonine-protein kinase</keyword>
<evidence type="ECO:0000313" key="4">
    <source>
        <dbReference type="EMBL" id="OIJ63274.1"/>
    </source>
</evidence>
<dbReference type="Proteomes" id="UP000034196">
    <property type="component" value="Unassembled WGS sequence"/>
</dbReference>
<accession>A0A1J4NM99</accession>
<sequence length="171" mass="17799">MGEADPINPEQRGEPGSRPAAETRGLAVTLDGDAGCIAEARRLAAHYLATLPPHQAAQVGERLVGLVQLVVSELVTNARKYAPGPVAMKVCLVGAAVEIEVWDGDPALPAPRAADPQRVGQHGLEIVKAVADSLVVRRESVGKRIIARIPVNQDKANGGQAPADSAEASRS</sequence>
<dbReference type="InterPro" id="IPR050267">
    <property type="entry name" value="Anti-sigma-factor_SerPK"/>
</dbReference>
<dbReference type="CDD" id="cd16936">
    <property type="entry name" value="HATPase_RsbW-like"/>
    <property type="match status" value="1"/>
</dbReference>
<dbReference type="EMBL" id="LAVA02000108">
    <property type="protein sequence ID" value="OIJ63274.1"/>
    <property type="molecule type" value="Genomic_DNA"/>
</dbReference>
<dbReference type="STRING" id="1428628.WN71_034945"/>
<evidence type="ECO:0000256" key="2">
    <source>
        <dbReference type="SAM" id="MobiDB-lite"/>
    </source>
</evidence>
<keyword evidence="5" id="KW-1185">Reference proteome</keyword>